<sequence>MPHINVSFHQGPETQVDLQALSSALTEVIVEKLGINSQFVSVTIEPVDKNNWAEQVLKKYIHQPNYQVIKPVSYKYK</sequence>
<dbReference type="InterPro" id="IPR004370">
    <property type="entry name" value="4-OT-like_dom"/>
</dbReference>
<dbReference type="Gene3D" id="3.30.429.10">
    <property type="entry name" value="Macrophage Migration Inhibitory Factor"/>
    <property type="match status" value="1"/>
</dbReference>
<keyword evidence="4" id="KW-1185">Reference proteome</keyword>
<accession>A0A3N6UZR0</accession>
<dbReference type="GO" id="GO:0016853">
    <property type="term" value="F:isomerase activity"/>
    <property type="evidence" value="ECO:0007669"/>
    <property type="project" value="UniProtKB-KW"/>
</dbReference>
<dbReference type="RefSeq" id="WP_124233187.1">
    <property type="nucleotide sequence ID" value="NZ_RHHM01000007.1"/>
</dbReference>
<dbReference type="Pfam" id="PF01361">
    <property type="entry name" value="Tautomerase"/>
    <property type="match status" value="1"/>
</dbReference>
<evidence type="ECO:0000313" key="3">
    <source>
        <dbReference type="EMBL" id="RQM38285.1"/>
    </source>
</evidence>
<feature type="domain" description="4-oxalocrotonate tautomerase-like" evidence="2">
    <location>
        <begin position="2"/>
        <end position="53"/>
    </location>
</feature>
<gene>
    <name evidence="3" type="ORF">EB241_11115</name>
</gene>
<dbReference type="EMBL" id="RHHM01000007">
    <property type="protein sequence ID" value="RQM38285.1"/>
    <property type="molecule type" value="Genomic_DNA"/>
</dbReference>
<evidence type="ECO:0000259" key="2">
    <source>
        <dbReference type="Pfam" id="PF01361"/>
    </source>
</evidence>
<proteinExistence type="predicted"/>
<evidence type="ECO:0000313" key="4">
    <source>
        <dbReference type="Proteomes" id="UP000279457"/>
    </source>
</evidence>
<protein>
    <recommendedName>
        <fullName evidence="2">4-oxalocrotonate tautomerase-like domain-containing protein</fullName>
    </recommendedName>
</protein>
<name>A0A3N6UZR0_9GAMM</name>
<keyword evidence="1" id="KW-0413">Isomerase</keyword>
<dbReference type="OrthoDB" id="6520675at2"/>
<comment type="caution">
    <text evidence="3">The sequence shown here is derived from an EMBL/GenBank/DDBJ whole genome shotgun (WGS) entry which is preliminary data.</text>
</comment>
<dbReference type="AlphaFoldDB" id="A0A3N6UZR0"/>
<organism evidence="3 4">
    <name type="scientific">Erwinia psidii</name>
    <dbReference type="NCBI Taxonomy" id="69224"/>
    <lineage>
        <taxon>Bacteria</taxon>
        <taxon>Pseudomonadati</taxon>
        <taxon>Pseudomonadota</taxon>
        <taxon>Gammaproteobacteria</taxon>
        <taxon>Enterobacterales</taxon>
        <taxon>Erwiniaceae</taxon>
        <taxon>Erwinia</taxon>
    </lineage>
</organism>
<dbReference type="Proteomes" id="UP000279457">
    <property type="component" value="Unassembled WGS sequence"/>
</dbReference>
<evidence type="ECO:0000256" key="1">
    <source>
        <dbReference type="ARBA" id="ARBA00023235"/>
    </source>
</evidence>
<dbReference type="SUPFAM" id="SSF55331">
    <property type="entry name" value="Tautomerase/MIF"/>
    <property type="match status" value="1"/>
</dbReference>
<reference evidence="3 4" key="1">
    <citation type="submission" date="2018-10" db="EMBL/GenBank/DDBJ databases">
        <title>Draft genome sequence for the type isolate of Erwinia psidii, agent causal of bacterial blight in guava (Psidium guajava) and wilt and die-back of Eucalyptus spp.</title>
        <authorList>
            <person name="Hermenegildo P.S."/>
            <person name="Santos S.A."/>
            <person name="Guimaraes L.M.S."/>
            <person name="Vidigal P.M.P."/>
            <person name="Pereira I.C."/>
            <person name="Badel J.L."/>
            <person name="Alfenas-Zerbini P."/>
            <person name="Ferreira M.A.S.V."/>
            <person name="Alfenas A.C."/>
        </authorList>
    </citation>
    <scope>NUCLEOTIDE SEQUENCE [LARGE SCALE GENOMIC DNA]</scope>
    <source>
        <strain evidence="3 4">IBSBF 435</strain>
    </source>
</reference>
<dbReference type="InterPro" id="IPR014347">
    <property type="entry name" value="Tautomerase/MIF_sf"/>
</dbReference>